<dbReference type="PROSITE" id="PS50122">
    <property type="entry name" value="CHEB"/>
    <property type="match status" value="1"/>
</dbReference>
<evidence type="ECO:0000256" key="2">
    <source>
        <dbReference type="ARBA" id="ARBA00039140"/>
    </source>
</evidence>
<protein>
    <recommendedName>
        <fullName evidence="2">protein-glutamate methylesterase</fullName>
        <ecNumber evidence="2">3.1.1.61</ecNumber>
    </recommendedName>
</protein>
<dbReference type="PANTHER" id="PTHR42872">
    <property type="entry name" value="PROTEIN-GLUTAMATE METHYLESTERASE/PROTEIN-GLUTAMINE GLUTAMINASE"/>
    <property type="match status" value="1"/>
</dbReference>
<keyword evidence="7" id="KW-1185">Reference proteome</keyword>
<dbReference type="InterPro" id="IPR000673">
    <property type="entry name" value="Sig_transdc_resp-reg_Me-estase"/>
</dbReference>
<reference evidence="6 7" key="1">
    <citation type="submission" date="2018-08" db="EMBL/GenBank/DDBJ databases">
        <title>Draft genome sequence of Psychrilyobacter sp. strain SD5 isolated from Black Sea water.</title>
        <authorList>
            <person name="Yadav S."/>
            <person name="Villanueva L."/>
            <person name="Damste J.S.S."/>
        </authorList>
    </citation>
    <scope>NUCLEOTIDE SEQUENCE [LARGE SCALE GENOMIC DNA]</scope>
    <source>
        <strain evidence="6 7">SD5</strain>
    </source>
</reference>
<feature type="active site" evidence="4">
    <location>
        <position position="130"/>
    </location>
</feature>
<name>A0ABX9KL13_9FUSO</name>
<sequence>MKYKAIVIGTSAGGIEALKIVLKDLEPTIELPIIIVIHIKERTDGFSKIYENLNKLTIKEAEDKEEIKNGVIYFAPSNYHLSIEDDYTFSLSVEEKVNYSRPSIDILFKSAAEVYTDNLLGIILTGANSDGALGIEKINKLGGKCIVQDSEEAYFDTMPRAALKYVSTCDVMSLDSINRYIKKIGGNNCE</sequence>
<dbReference type="RefSeq" id="WP_114640849.1">
    <property type="nucleotide sequence ID" value="NZ_JAACIO010000001.1"/>
</dbReference>
<evidence type="ECO:0000256" key="1">
    <source>
        <dbReference type="ARBA" id="ARBA00022801"/>
    </source>
</evidence>
<feature type="active site" evidence="4">
    <location>
        <position position="11"/>
    </location>
</feature>
<dbReference type="Proteomes" id="UP000263486">
    <property type="component" value="Unassembled WGS sequence"/>
</dbReference>
<keyword evidence="1 4" id="KW-0378">Hydrolase</keyword>
<evidence type="ECO:0000256" key="3">
    <source>
        <dbReference type="ARBA" id="ARBA00048267"/>
    </source>
</evidence>
<organism evidence="6 7">
    <name type="scientific">Psychrilyobacter piezotolerans</name>
    <dbReference type="NCBI Taxonomy" id="2293438"/>
    <lineage>
        <taxon>Bacteria</taxon>
        <taxon>Fusobacteriati</taxon>
        <taxon>Fusobacteriota</taxon>
        <taxon>Fusobacteriia</taxon>
        <taxon>Fusobacteriales</taxon>
        <taxon>Fusobacteriaceae</taxon>
        <taxon>Psychrilyobacter</taxon>
    </lineage>
</organism>
<comment type="catalytic activity">
    <reaction evidence="3">
        <text>[protein]-L-glutamate 5-O-methyl ester + H2O = L-glutamyl-[protein] + methanol + H(+)</text>
        <dbReference type="Rhea" id="RHEA:23236"/>
        <dbReference type="Rhea" id="RHEA-COMP:10208"/>
        <dbReference type="Rhea" id="RHEA-COMP:10311"/>
        <dbReference type="ChEBI" id="CHEBI:15377"/>
        <dbReference type="ChEBI" id="CHEBI:15378"/>
        <dbReference type="ChEBI" id="CHEBI:17790"/>
        <dbReference type="ChEBI" id="CHEBI:29973"/>
        <dbReference type="ChEBI" id="CHEBI:82795"/>
        <dbReference type="EC" id="3.1.1.61"/>
    </reaction>
</comment>
<dbReference type="CDD" id="cd16433">
    <property type="entry name" value="CheB"/>
    <property type="match status" value="1"/>
</dbReference>
<dbReference type="Gene3D" id="3.40.50.180">
    <property type="entry name" value="Methylesterase CheB, C-terminal domain"/>
    <property type="match status" value="1"/>
</dbReference>
<evidence type="ECO:0000313" key="7">
    <source>
        <dbReference type="Proteomes" id="UP000263486"/>
    </source>
</evidence>
<dbReference type="SUPFAM" id="SSF52738">
    <property type="entry name" value="Methylesterase CheB, C-terminal domain"/>
    <property type="match status" value="1"/>
</dbReference>
<evidence type="ECO:0000256" key="4">
    <source>
        <dbReference type="PROSITE-ProRule" id="PRU00050"/>
    </source>
</evidence>
<comment type="caution">
    <text evidence="6">The sequence shown here is derived from an EMBL/GenBank/DDBJ whole genome shotgun (WGS) entry which is preliminary data.</text>
</comment>
<dbReference type="Pfam" id="PF01339">
    <property type="entry name" value="CheB_methylest"/>
    <property type="match status" value="1"/>
</dbReference>
<feature type="active site" evidence="4">
    <location>
        <position position="38"/>
    </location>
</feature>
<gene>
    <name evidence="6" type="ORF">DYH56_00310</name>
</gene>
<dbReference type="EC" id="3.1.1.61" evidence="2"/>
<keyword evidence="4" id="KW-0145">Chemotaxis</keyword>
<dbReference type="PANTHER" id="PTHR42872:SF3">
    <property type="entry name" value="PROTEIN-GLUTAMATE METHYLESTERASE_PROTEIN-GLUTAMINE GLUTAMINASE 1"/>
    <property type="match status" value="1"/>
</dbReference>
<dbReference type="EMBL" id="QUAJ01000001">
    <property type="protein sequence ID" value="REI43129.1"/>
    <property type="molecule type" value="Genomic_DNA"/>
</dbReference>
<accession>A0ABX9KL13</accession>
<feature type="domain" description="CheB-type methylesterase" evidence="5">
    <location>
        <begin position="1"/>
        <end position="181"/>
    </location>
</feature>
<proteinExistence type="predicted"/>
<evidence type="ECO:0000259" key="5">
    <source>
        <dbReference type="PROSITE" id="PS50122"/>
    </source>
</evidence>
<dbReference type="InterPro" id="IPR035909">
    <property type="entry name" value="CheB_C"/>
</dbReference>
<evidence type="ECO:0000313" key="6">
    <source>
        <dbReference type="EMBL" id="REI43129.1"/>
    </source>
</evidence>